<organism evidence="2 3">
    <name type="scientific">Fodinisporobacter ferrooxydans</name>
    <dbReference type="NCBI Taxonomy" id="2901836"/>
    <lineage>
        <taxon>Bacteria</taxon>
        <taxon>Bacillati</taxon>
        <taxon>Bacillota</taxon>
        <taxon>Bacilli</taxon>
        <taxon>Bacillales</taxon>
        <taxon>Alicyclobacillaceae</taxon>
        <taxon>Fodinisporobacter</taxon>
    </lineage>
</organism>
<dbReference type="EMBL" id="CP089291">
    <property type="protein sequence ID" value="UOF92952.1"/>
    <property type="molecule type" value="Genomic_DNA"/>
</dbReference>
<dbReference type="Proteomes" id="UP000830167">
    <property type="component" value="Chromosome"/>
</dbReference>
<accession>A0ABY4CR27</accession>
<sequence length="45" mass="5298">MSPATDVKIDKNEYIALQVIDRICDYLRYEIEDVVRHVKTENSDV</sequence>
<dbReference type="Pfam" id="PF13443">
    <property type="entry name" value="HTH_26"/>
    <property type="match status" value="1"/>
</dbReference>
<evidence type="ECO:0000313" key="3">
    <source>
        <dbReference type="Proteomes" id="UP000830167"/>
    </source>
</evidence>
<evidence type="ECO:0000313" key="2">
    <source>
        <dbReference type="EMBL" id="UOF92952.1"/>
    </source>
</evidence>
<proteinExistence type="predicted"/>
<protein>
    <submittedName>
        <fullName evidence="2">Helix-turn-helix domain-containing protein</fullName>
    </submittedName>
</protein>
<dbReference type="InterPro" id="IPR001387">
    <property type="entry name" value="Cro/C1-type_HTH"/>
</dbReference>
<gene>
    <name evidence="2" type="ORF">LSG31_21390</name>
</gene>
<reference evidence="2" key="1">
    <citation type="submission" date="2021-12" db="EMBL/GenBank/DDBJ databases">
        <title>Alicyclobacillaceae gen. nov., sp. nov., isolated from chalcocite enrichment system.</title>
        <authorList>
            <person name="Jiang Z."/>
        </authorList>
    </citation>
    <scope>NUCLEOTIDE SEQUENCE</scope>
    <source>
        <strain evidence="2">MYW30-H2</strain>
    </source>
</reference>
<evidence type="ECO:0000259" key="1">
    <source>
        <dbReference type="Pfam" id="PF13443"/>
    </source>
</evidence>
<name>A0ABY4CR27_9BACL</name>
<keyword evidence="3" id="KW-1185">Reference proteome</keyword>
<feature type="domain" description="HTH cro/C1-type" evidence="1">
    <location>
        <begin position="10"/>
        <end position="38"/>
    </location>
</feature>